<dbReference type="EMBL" id="PYMH01000013">
    <property type="protein sequence ID" value="PSU31808.1"/>
    <property type="molecule type" value="Genomic_DNA"/>
</dbReference>
<protein>
    <submittedName>
        <fullName evidence="2">Uncharacterized protein</fullName>
    </submittedName>
</protein>
<keyword evidence="1" id="KW-1133">Transmembrane helix</keyword>
<evidence type="ECO:0000313" key="2">
    <source>
        <dbReference type="EMBL" id="PSU31808.1"/>
    </source>
</evidence>
<evidence type="ECO:0000256" key="1">
    <source>
        <dbReference type="SAM" id="Phobius"/>
    </source>
</evidence>
<gene>
    <name evidence="2" type="ORF">C9I99_21730</name>
</gene>
<accession>A0A2T3ITY1</accession>
<keyword evidence="3" id="KW-1185">Reference proteome</keyword>
<organism evidence="2 3">
    <name type="scientific">Photobacterium lutimaris</name>
    <dbReference type="NCBI Taxonomy" id="388278"/>
    <lineage>
        <taxon>Bacteria</taxon>
        <taxon>Pseudomonadati</taxon>
        <taxon>Pseudomonadota</taxon>
        <taxon>Gammaproteobacteria</taxon>
        <taxon>Vibrionales</taxon>
        <taxon>Vibrionaceae</taxon>
        <taxon>Photobacterium</taxon>
    </lineage>
</organism>
<dbReference type="Proteomes" id="UP000241222">
    <property type="component" value="Unassembled WGS sequence"/>
</dbReference>
<keyword evidence="1" id="KW-0472">Membrane</keyword>
<keyword evidence="1" id="KW-0812">Transmembrane</keyword>
<comment type="caution">
    <text evidence="2">The sequence shown here is derived from an EMBL/GenBank/DDBJ whole genome shotgun (WGS) entry which is preliminary data.</text>
</comment>
<proteinExistence type="predicted"/>
<feature type="transmembrane region" description="Helical" evidence="1">
    <location>
        <begin position="12"/>
        <end position="33"/>
    </location>
</feature>
<name>A0A2T3ITY1_9GAMM</name>
<evidence type="ECO:0000313" key="3">
    <source>
        <dbReference type="Proteomes" id="UP000241222"/>
    </source>
</evidence>
<dbReference type="AlphaFoldDB" id="A0A2T3ITY1"/>
<reference evidence="2 3" key="1">
    <citation type="submission" date="2018-03" db="EMBL/GenBank/DDBJ databases">
        <title>Whole genome sequencing of Histamine producing bacteria.</title>
        <authorList>
            <person name="Butler K."/>
        </authorList>
    </citation>
    <scope>NUCLEOTIDE SEQUENCE [LARGE SCALE GENOMIC DNA]</scope>
    <source>
        <strain evidence="2 3">JCM 13586</strain>
    </source>
</reference>
<sequence>MENKKQRGLISLDYLIFTISVGLLISGISIPLMHSVKEYRHVNELDMYSDRLFNAVEQKYWNSLAESRCLVSPSVSLDMLIDEGFLPDRFKDNSWINPSQLSVSITTSSIHNRGLPLDMRAEIRPNGFPAQKLASTRYFAGISDTNPKVIQLMKRFDVPLEGSIAMHLDSNQCEDI</sequence>